<dbReference type="OrthoDB" id="10022113at2759"/>
<dbReference type="PANTHER" id="PTHR35836:SF1">
    <property type="entry name" value="VCBS REPEAT-CONTAINING PROTEIN"/>
    <property type="match status" value="1"/>
</dbReference>
<dbReference type="Proteomes" id="UP000271974">
    <property type="component" value="Unassembled WGS sequence"/>
</dbReference>
<dbReference type="EMBL" id="RQTK01000134">
    <property type="protein sequence ID" value="RUS86576.1"/>
    <property type="molecule type" value="Genomic_DNA"/>
</dbReference>
<name>A0A433TYC4_ELYCH</name>
<keyword evidence="1" id="KW-0732">Signal</keyword>
<feature type="signal peptide" evidence="1">
    <location>
        <begin position="1"/>
        <end position="24"/>
    </location>
</feature>
<sequence>MKSSPLVLIVLISAVLVQTGPVSGVSITRATLLGTFYYEEAGFISLFQNTSTQKYNLLLSSFGIFKSDVAVVLDVGSQLKNVSAITPKSLNKEMKWPNFIEKVPDQVLETKTPYIIIPDGFLVPGKEHGSLTLQPLYGGASSVISGTSGSWFFHLVQWVDMDKDGTLDALTCKSTKPLFGSFKGAMVWYKNPKDHSLNSPWKETIIAQGPDVLFEFSRVNVSGTLREIIVTAEFFQPRVRIFWTNSAKQDWSQVAFIQSRDIDTITPEQGSPFDVIVSDVNKDGNPDIVLSLNAAKNGTVVIYEFPEDFRSGTFKRHLIASGYNEETGGPKAGAPGNVELLPQKDPSQKPSILVAGDDSGIVSILDPVKPTDSMDWNYKRTDILHTEKSTTGAARLADVDGDGRPEIFVSSYQDNQIYVYRV</sequence>
<evidence type="ECO:0008006" key="4">
    <source>
        <dbReference type="Google" id="ProtNLM"/>
    </source>
</evidence>
<dbReference type="PANTHER" id="PTHR35836">
    <property type="entry name" value="VCBS REPEAT-CONTAINING PROTEIN"/>
    <property type="match status" value="1"/>
</dbReference>
<organism evidence="2 3">
    <name type="scientific">Elysia chlorotica</name>
    <name type="common">Eastern emerald elysia</name>
    <name type="synonym">Sea slug</name>
    <dbReference type="NCBI Taxonomy" id="188477"/>
    <lineage>
        <taxon>Eukaryota</taxon>
        <taxon>Metazoa</taxon>
        <taxon>Spiralia</taxon>
        <taxon>Lophotrochozoa</taxon>
        <taxon>Mollusca</taxon>
        <taxon>Gastropoda</taxon>
        <taxon>Heterobranchia</taxon>
        <taxon>Euthyneura</taxon>
        <taxon>Panpulmonata</taxon>
        <taxon>Sacoglossa</taxon>
        <taxon>Placobranchoidea</taxon>
        <taxon>Plakobranchidae</taxon>
        <taxon>Elysia</taxon>
    </lineage>
</organism>
<dbReference type="SUPFAM" id="SSF69318">
    <property type="entry name" value="Integrin alpha N-terminal domain"/>
    <property type="match status" value="1"/>
</dbReference>
<evidence type="ECO:0000313" key="3">
    <source>
        <dbReference type="Proteomes" id="UP000271974"/>
    </source>
</evidence>
<keyword evidence="3" id="KW-1185">Reference proteome</keyword>
<gene>
    <name evidence="2" type="ORF">EGW08_005657</name>
</gene>
<comment type="caution">
    <text evidence="2">The sequence shown here is derived from an EMBL/GenBank/DDBJ whole genome shotgun (WGS) entry which is preliminary data.</text>
</comment>
<accession>A0A433TYC4</accession>
<dbReference type="AlphaFoldDB" id="A0A433TYC4"/>
<reference evidence="2 3" key="1">
    <citation type="submission" date="2019-01" db="EMBL/GenBank/DDBJ databases">
        <title>A draft genome assembly of the solar-powered sea slug Elysia chlorotica.</title>
        <authorList>
            <person name="Cai H."/>
            <person name="Li Q."/>
            <person name="Fang X."/>
            <person name="Li J."/>
            <person name="Curtis N.E."/>
            <person name="Altenburger A."/>
            <person name="Shibata T."/>
            <person name="Feng M."/>
            <person name="Maeda T."/>
            <person name="Schwartz J.A."/>
            <person name="Shigenobu S."/>
            <person name="Lundholm N."/>
            <person name="Nishiyama T."/>
            <person name="Yang H."/>
            <person name="Hasebe M."/>
            <person name="Li S."/>
            <person name="Pierce S.K."/>
            <person name="Wang J."/>
        </authorList>
    </citation>
    <scope>NUCLEOTIDE SEQUENCE [LARGE SCALE GENOMIC DNA]</scope>
    <source>
        <strain evidence="2">EC2010</strain>
        <tissue evidence="2">Whole organism of an adult</tissue>
    </source>
</reference>
<feature type="chain" id="PRO_5019516420" description="VCBS repeat-containing protein" evidence="1">
    <location>
        <begin position="25"/>
        <end position="422"/>
    </location>
</feature>
<evidence type="ECO:0000313" key="2">
    <source>
        <dbReference type="EMBL" id="RUS86576.1"/>
    </source>
</evidence>
<protein>
    <recommendedName>
        <fullName evidence="4">VCBS repeat-containing protein</fullName>
    </recommendedName>
</protein>
<proteinExistence type="predicted"/>
<dbReference type="InterPro" id="IPR028994">
    <property type="entry name" value="Integrin_alpha_N"/>
</dbReference>
<dbReference type="Gene3D" id="2.130.10.130">
    <property type="entry name" value="Integrin alpha, N-terminal"/>
    <property type="match status" value="1"/>
</dbReference>
<evidence type="ECO:0000256" key="1">
    <source>
        <dbReference type="SAM" id="SignalP"/>
    </source>
</evidence>